<dbReference type="RefSeq" id="XP_053585614.1">
    <property type="nucleotide sequence ID" value="XM_053730842.1"/>
</dbReference>
<proteinExistence type="predicted"/>
<dbReference type="CTD" id="78776045"/>
<dbReference type="KEGG" id="crq:GCK72_015401"/>
<feature type="compositionally biased region" description="Basic and acidic residues" evidence="1">
    <location>
        <begin position="1"/>
        <end position="40"/>
    </location>
</feature>
<gene>
    <name evidence="2" type="ORF">GCK72_015401</name>
</gene>
<dbReference type="Proteomes" id="UP000483820">
    <property type="component" value="Chromosome IV"/>
</dbReference>
<dbReference type="EMBL" id="WUAV01000004">
    <property type="protein sequence ID" value="KAF1758941.1"/>
    <property type="molecule type" value="Genomic_DNA"/>
</dbReference>
<name>A0A6A5GWE1_CAERE</name>
<comment type="caution">
    <text evidence="2">The sequence shown here is derived from an EMBL/GenBank/DDBJ whole genome shotgun (WGS) entry which is preliminary data.</text>
</comment>
<accession>A0A6A5GWE1</accession>
<feature type="compositionally biased region" description="Acidic residues" evidence="1">
    <location>
        <begin position="41"/>
        <end position="51"/>
    </location>
</feature>
<organism evidence="2 3">
    <name type="scientific">Caenorhabditis remanei</name>
    <name type="common">Caenorhabditis vulgaris</name>
    <dbReference type="NCBI Taxonomy" id="31234"/>
    <lineage>
        <taxon>Eukaryota</taxon>
        <taxon>Metazoa</taxon>
        <taxon>Ecdysozoa</taxon>
        <taxon>Nematoda</taxon>
        <taxon>Chromadorea</taxon>
        <taxon>Rhabditida</taxon>
        <taxon>Rhabditina</taxon>
        <taxon>Rhabditomorpha</taxon>
        <taxon>Rhabditoidea</taxon>
        <taxon>Rhabditidae</taxon>
        <taxon>Peloderinae</taxon>
        <taxon>Caenorhabditis</taxon>
    </lineage>
</organism>
<evidence type="ECO:0000256" key="1">
    <source>
        <dbReference type="SAM" id="MobiDB-lite"/>
    </source>
</evidence>
<protein>
    <submittedName>
        <fullName evidence="2">Uncharacterized protein</fullName>
    </submittedName>
</protein>
<dbReference type="GeneID" id="78776045"/>
<evidence type="ECO:0000313" key="3">
    <source>
        <dbReference type="Proteomes" id="UP000483820"/>
    </source>
</evidence>
<feature type="region of interest" description="Disordered" evidence="1">
    <location>
        <begin position="1"/>
        <end position="72"/>
    </location>
</feature>
<evidence type="ECO:0000313" key="2">
    <source>
        <dbReference type="EMBL" id="KAF1758941.1"/>
    </source>
</evidence>
<dbReference type="AlphaFoldDB" id="A0A6A5GWE1"/>
<sequence length="475" mass="55158">MDRAGSSKNPDDPGRAFDENQAKKVPDETPPRKRERKNEDDIPEDSDDEDNRADIGGSRNYPTALWNRLKNPPNNRPTIDVWEFKMDGEVVTMTFTCDGEKYPMYFTPRSAIDYQMRSGYWIPRHNPMFAALRTRIYSLPKNTTFNRLVFSNTPECEAEDCLIEFMFIKKWTCKQLEYTICTEFNQPQHLRKLVHMFKPMDITVTLNFGPYSPPNHPNHGEVAVHNHLAACFDTTVELEKDFRVDCANALNEQQKKELQHLYGEAGRGKAFGVQMLRTLTALRKFVVMMADKKMAQTKGLSVRKFIVNGPTHDKLCPKLQMLFKDEGMEEGNKKRIAYANGDKIFVCVRSEMRRAYKYTLAMPATAFKMHIGNDQLLTFTKTVGTFHCLFRTNVDERGVVQLISEWQRGDRSFDDVQLHLDKVIETNFVDHLGADHQDPKRIKIRRVMNGKKLTMYIERERLATRHLSLRVIETK</sequence>
<reference evidence="2 3" key="1">
    <citation type="submission" date="2019-12" db="EMBL/GenBank/DDBJ databases">
        <title>Chromosome-level assembly of the Caenorhabditis remanei genome.</title>
        <authorList>
            <person name="Teterina A.A."/>
            <person name="Willis J.H."/>
            <person name="Phillips P.C."/>
        </authorList>
    </citation>
    <scope>NUCLEOTIDE SEQUENCE [LARGE SCALE GENOMIC DNA]</scope>
    <source>
        <strain evidence="2 3">PX506</strain>
        <tissue evidence="2">Whole organism</tissue>
    </source>
</reference>